<keyword evidence="2" id="KW-0540">Nuclease</keyword>
<keyword evidence="4" id="KW-0378">Hydrolase</keyword>
<feature type="domain" description="Endoribonuclease YicC-like N-terminal" evidence="6">
    <location>
        <begin position="3"/>
        <end position="154"/>
    </location>
</feature>
<keyword evidence="9" id="KW-1185">Reference proteome</keyword>
<dbReference type="Pfam" id="PF03755">
    <property type="entry name" value="YicC-like_N"/>
    <property type="match status" value="1"/>
</dbReference>
<dbReference type="AlphaFoldDB" id="A0A081N0J1"/>
<evidence type="ECO:0000259" key="6">
    <source>
        <dbReference type="Pfam" id="PF03755"/>
    </source>
</evidence>
<dbReference type="NCBIfam" id="TIGR00255">
    <property type="entry name" value="YicC/YloC family endoribonuclease"/>
    <property type="match status" value="1"/>
</dbReference>
<evidence type="ECO:0000256" key="4">
    <source>
        <dbReference type="ARBA" id="ARBA00022801"/>
    </source>
</evidence>
<evidence type="ECO:0000313" key="9">
    <source>
        <dbReference type="Proteomes" id="UP000028006"/>
    </source>
</evidence>
<dbReference type="PANTHER" id="PTHR30636:SF3">
    <property type="entry name" value="UPF0701 PROTEIN YICC"/>
    <property type="match status" value="1"/>
</dbReference>
<evidence type="ECO:0000313" key="8">
    <source>
        <dbReference type="EMBL" id="KEQ11964.1"/>
    </source>
</evidence>
<comment type="caution">
    <text evidence="8">The sequence shown here is derived from an EMBL/GenBank/DDBJ whole genome shotgun (WGS) entry which is preliminary data.</text>
</comment>
<name>A0A081N0J1_9GAMM</name>
<dbReference type="PANTHER" id="PTHR30636">
    <property type="entry name" value="UPF0701 PROTEIN YICC"/>
    <property type="match status" value="1"/>
</dbReference>
<evidence type="ECO:0000256" key="2">
    <source>
        <dbReference type="ARBA" id="ARBA00022722"/>
    </source>
</evidence>
<sequence length="287" mass="33027">MTSSMTAFARVQVQEDWGSLVWEIRSVNHRYLEPHFRLPEQAREIEPKLREVLRKQLNRGKIECSLRLQLAEGTQKLNLNEAVLEDVQAAVNKVETWFINAAGVNPLEILRWPGVMESEETNLAPVHAAALKAFEEAIAQLISMRQREGSELKQFVLTRLDNISEEVGTIRKVLPELIQGQRQKILDRLEEARAELEPERLEQEMVMFAQKMDVDEELDRLDTHVQEVKRTLDKKGGIGRRLDFLMQELNREANTLSSKSVNAGLTQSAVNLKVLIEQMREQIQNIE</sequence>
<comment type="similarity">
    <text evidence="5">Belongs to the YicC/YloC family.</text>
</comment>
<evidence type="ECO:0000256" key="1">
    <source>
        <dbReference type="ARBA" id="ARBA00001968"/>
    </source>
</evidence>
<evidence type="ECO:0000256" key="5">
    <source>
        <dbReference type="ARBA" id="ARBA00035648"/>
    </source>
</evidence>
<evidence type="ECO:0000256" key="3">
    <source>
        <dbReference type="ARBA" id="ARBA00022759"/>
    </source>
</evidence>
<dbReference type="EMBL" id="JOKG01000005">
    <property type="protein sequence ID" value="KEQ11964.1"/>
    <property type="molecule type" value="Genomic_DNA"/>
</dbReference>
<feature type="domain" description="Endoribonuclease YicC-like C-terminal" evidence="7">
    <location>
        <begin position="171"/>
        <end position="287"/>
    </location>
</feature>
<evidence type="ECO:0000259" key="7">
    <source>
        <dbReference type="Pfam" id="PF08340"/>
    </source>
</evidence>
<accession>A0A081N0J1</accession>
<dbReference type="InterPro" id="IPR013551">
    <property type="entry name" value="YicC-like_C"/>
</dbReference>
<evidence type="ECO:0008006" key="10">
    <source>
        <dbReference type="Google" id="ProtNLM"/>
    </source>
</evidence>
<reference evidence="8 9" key="1">
    <citation type="submission" date="2014-06" db="EMBL/GenBank/DDBJ databases">
        <title>Whole Genome Sequences of Three Symbiotic Endozoicomonas Bacteria.</title>
        <authorList>
            <person name="Neave M.J."/>
            <person name="Apprill A."/>
            <person name="Voolstra C.R."/>
        </authorList>
    </citation>
    <scope>NUCLEOTIDE SEQUENCE [LARGE SCALE GENOMIC DNA]</scope>
    <source>
        <strain evidence="8 9">LMG 24815</strain>
    </source>
</reference>
<dbReference type="InterPro" id="IPR005229">
    <property type="entry name" value="YicC/YloC-like"/>
</dbReference>
<dbReference type="RefSeq" id="WP_034879115.1">
    <property type="nucleotide sequence ID" value="NZ_JOKG01000005.1"/>
</dbReference>
<dbReference type="eggNOG" id="COG1561">
    <property type="taxonomic scope" value="Bacteria"/>
</dbReference>
<keyword evidence="3" id="KW-0255">Endonuclease</keyword>
<gene>
    <name evidence="8" type="ORF">GZ77_22960</name>
</gene>
<dbReference type="GO" id="GO:0016787">
    <property type="term" value="F:hydrolase activity"/>
    <property type="evidence" value="ECO:0007669"/>
    <property type="project" value="UniProtKB-KW"/>
</dbReference>
<dbReference type="InterPro" id="IPR013527">
    <property type="entry name" value="YicC-like_N"/>
</dbReference>
<comment type="cofactor">
    <cofactor evidence="1">
        <name>a divalent metal cation</name>
        <dbReference type="ChEBI" id="CHEBI:60240"/>
    </cofactor>
</comment>
<organism evidence="8 9">
    <name type="scientific">Endozoicomonas montiporae</name>
    <dbReference type="NCBI Taxonomy" id="1027273"/>
    <lineage>
        <taxon>Bacteria</taxon>
        <taxon>Pseudomonadati</taxon>
        <taxon>Pseudomonadota</taxon>
        <taxon>Gammaproteobacteria</taxon>
        <taxon>Oceanospirillales</taxon>
        <taxon>Endozoicomonadaceae</taxon>
        <taxon>Endozoicomonas</taxon>
    </lineage>
</organism>
<dbReference type="GO" id="GO:0004521">
    <property type="term" value="F:RNA endonuclease activity"/>
    <property type="evidence" value="ECO:0007669"/>
    <property type="project" value="InterPro"/>
</dbReference>
<proteinExistence type="inferred from homology"/>
<dbReference type="Proteomes" id="UP000028006">
    <property type="component" value="Unassembled WGS sequence"/>
</dbReference>
<dbReference type="Pfam" id="PF08340">
    <property type="entry name" value="YicC-like_C"/>
    <property type="match status" value="1"/>
</dbReference>
<protein>
    <recommendedName>
        <fullName evidence="10">Stress-induced protein</fullName>
    </recommendedName>
</protein>